<comment type="caution">
    <text evidence="2">The sequence shown here is derived from an EMBL/GenBank/DDBJ whole genome shotgun (WGS) entry which is preliminary data.</text>
</comment>
<keyword evidence="3" id="KW-1185">Reference proteome</keyword>
<name>A0ABQ9JYK7_9CUCU</name>
<evidence type="ECO:0000313" key="2">
    <source>
        <dbReference type="EMBL" id="KAJ8982847.1"/>
    </source>
</evidence>
<dbReference type="Proteomes" id="UP001162164">
    <property type="component" value="Unassembled WGS sequence"/>
</dbReference>
<evidence type="ECO:0000313" key="3">
    <source>
        <dbReference type="Proteomes" id="UP001162164"/>
    </source>
</evidence>
<evidence type="ECO:0000256" key="1">
    <source>
        <dbReference type="SAM" id="MobiDB-lite"/>
    </source>
</evidence>
<feature type="compositionally biased region" description="Basic and acidic residues" evidence="1">
    <location>
        <begin position="81"/>
        <end position="93"/>
    </location>
</feature>
<sequence>MRAEHSKTIRMINIAKPASLPPLVPHYSLTPSTSKEVPSKALPLIGKRKKIKMQLSEKPVPASSVSNVVDGEEEEEEEEIKETVNDNRSKKRH</sequence>
<feature type="compositionally biased region" description="Acidic residues" evidence="1">
    <location>
        <begin position="70"/>
        <end position="80"/>
    </location>
</feature>
<dbReference type="EMBL" id="JAPWTJ010000104">
    <property type="protein sequence ID" value="KAJ8982847.1"/>
    <property type="molecule type" value="Genomic_DNA"/>
</dbReference>
<gene>
    <name evidence="2" type="ORF">NQ317_016009</name>
</gene>
<organism evidence="2 3">
    <name type="scientific">Molorchus minor</name>
    <dbReference type="NCBI Taxonomy" id="1323400"/>
    <lineage>
        <taxon>Eukaryota</taxon>
        <taxon>Metazoa</taxon>
        <taxon>Ecdysozoa</taxon>
        <taxon>Arthropoda</taxon>
        <taxon>Hexapoda</taxon>
        <taxon>Insecta</taxon>
        <taxon>Pterygota</taxon>
        <taxon>Neoptera</taxon>
        <taxon>Endopterygota</taxon>
        <taxon>Coleoptera</taxon>
        <taxon>Polyphaga</taxon>
        <taxon>Cucujiformia</taxon>
        <taxon>Chrysomeloidea</taxon>
        <taxon>Cerambycidae</taxon>
        <taxon>Lamiinae</taxon>
        <taxon>Monochamini</taxon>
        <taxon>Molorchus</taxon>
    </lineage>
</organism>
<reference evidence="2" key="1">
    <citation type="journal article" date="2023" name="Insect Mol. Biol.">
        <title>Genome sequencing provides insights into the evolution of gene families encoding plant cell wall-degrading enzymes in longhorned beetles.</title>
        <authorList>
            <person name="Shin N.R."/>
            <person name="Okamura Y."/>
            <person name="Kirsch R."/>
            <person name="Pauchet Y."/>
        </authorList>
    </citation>
    <scope>NUCLEOTIDE SEQUENCE</scope>
    <source>
        <strain evidence="2">MMC_N1</strain>
    </source>
</reference>
<proteinExistence type="predicted"/>
<feature type="region of interest" description="Disordered" evidence="1">
    <location>
        <begin position="53"/>
        <end position="93"/>
    </location>
</feature>
<protein>
    <submittedName>
        <fullName evidence="2">Uncharacterized protein</fullName>
    </submittedName>
</protein>
<accession>A0ABQ9JYK7</accession>